<dbReference type="SUPFAM" id="SSF55785">
    <property type="entry name" value="PYP-like sensor domain (PAS domain)"/>
    <property type="match status" value="1"/>
</dbReference>
<dbReference type="SUPFAM" id="SSF55073">
    <property type="entry name" value="Nucleotide cyclase"/>
    <property type="match status" value="1"/>
</dbReference>
<keyword evidence="10" id="KW-1185">Reference proteome</keyword>
<dbReference type="InterPro" id="IPR000160">
    <property type="entry name" value="GGDEF_dom"/>
</dbReference>
<organism evidence="9 10">
    <name type="scientific">Halopseudomonas phragmitis</name>
    <dbReference type="NCBI Taxonomy" id="1931241"/>
    <lineage>
        <taxon>Bacteria</taxon>
        <taxon>Pseudomonadati</taxon>
        <taxon>Pseudomonadota</taxon>
        <taxon>Gammaproteobacteria</taxon>
        <taxon>Pseudomonadales</taxon>
        <taxon>Pseudomonadaceae</taxon>
        <taxon>Halopseudomonas</taxon>
    </lineage>
</organism>
<keyword evidence="3" id="KW-0418">Kinase</keyword>
<sequence length="859" mass="96654">MTRQPLLGALILGLCLTLSTGLQARELRVGVYHNPPKLLLNEQQQLAGIFGDLLRAIAAREQWTLVPVPCAWQHCLNLLGNGELDIMPDVAFSEERAQVMDFHQVPTLYSWSQLYQSNGHDINTFLDLDGKRVAVLEGSIQHQHLIQKAENFGISPTWLPTSSLEQGFELVAQGHADVVAANHFFGDKHAQRAGLRATPIMFQPAQLFFASTGGRQDEVLSRIDHYLREWKSNDPSPFFDTMREWGALPTADPRLLIVSPQFWWTVGTLLLLLLFALSLNFLLRRQVEEKTRHIKASEERLNTILDSVEACIYIKDRKLRYQYANQKLCNLLGLSREEIIGRTDADFFDAKATEHIRDNDHKVIKDGIKLVDEEVTTFTTLGTPHTFLSAKLPLYGPDDRIYALCGISTDITELRQIQEQMHQLAYYDPLTSLPNRRLLIDRLSHALANHKRTGLEGALIFIDMDNFKVLNDSLGMDYGDLLLCQVSERLNQHVRATDTLARLSADEFALLVESLPDDAEASHQLRRLGQKLLERLSQPFALNDSHHVTSASLGIVMLSEASGSADELLKRADLAVNEAKSSGRNTMRFFNPTMQAEVSRRARLEADLRYALSQQQLRLHIQPQVDQHGSQVGMEALVRWEHPQDGTIAPSDFIPVAESSGLIISLGEWLVSQACQMLAQWSSHPRLRHLTLAINISPRQFRHPKFVNHVLNSLRVSGINPAHLKLEITESLLIEDLESIIKKMKGLKDLGLRFSLDDFGTGYASLSYLKRLPLDQIKIDQSFVRDLLTDKSDEAIIRTIVALGESLEIEIIAEGVENEAQLARLKQLGCRLFQGYLFGRPAPISHWAAETASSAPQGR</sequence>
<evidence type="ECO:0000256" key="3">
    <source>
        <dbReference type="ARBA" id="ARBA00022777"/>
    </source>
</evidence>
<dbReference type="RefSeq" id="WP_080050533.1">
    <property type="nucleotide sequence ID" value="NZ_CP020100.1"/>
</dbReference>
<dbReference type="GO" id="GO:0016301">
    <property type="term" value="F:kinase activity"/>
    <property type="evidence" value="ECO:0007669"/>
    <property type="project" value="UniProtKB-KW"/>
</dbReference>
<dbReference type="EC" id="3.1.4.52" evidence="1"/>
<evidence type="ECO:0000259" key="5">
    <source>
        <dbReference type="PROSITE" id="PS50112"/>
    </source>
</evidence>
<dbReference type="NCBIfam" id="TIGR00254">
    <property type="entry name" value="GGDEF"/>
    <property type="match status" value="1"/>
</dbReference>
<protein>
    <recommendedName>
        <fullName evidence="1">cyclic-guanylate-specific phosphodiesterase</fullName>
        <ecNumber evidence="1">3.1.4.52</ecNumber>
    </recommendedName>
</protein>
<dbReference type="CDD" id="cd01949">
    <property type="entry name" value="GGDEF"/>
    <property type="match status" value="1"/>
</dbReference>
<dbReference type="InterPro" id="IPR000014">
    <property type="entry name" value="PAS"/>
</dbReference>
<dbReference type="AlphaFoldDB" id="A0A1V0B6V3"/>
<dbReference type="PANTHER" id="PTHR44757:SF2">
    <property type="entry name" value="BIOFILM ARCHITECTURE MAINTENANCE PROTEIN MBAA"/>
    <property type="match status" value="1"/>
</dbReference>
<dbReference type="Gene3D" id="3.30.70.270">
    <property type="match status" value="1"/>
</dbReference>
<keyword evidence="2" id="KW-0973">c-di-GMP</keyword>
<dbReference type="FunFam" id="3.20.20.450:FF:000001">
    <property type="entry name" value="Cyclic di-GMP phosphodiesterase yahA"/>
    <property type="match status" value="1"/>
</dbReference>
<keyword evidence="3" id="KW-0808">Transferase</keyword>
<dbReference type="PROSITE" id="PS50112">
    <property type="entry name" value="PAS"/>
    <property type="match status" value="1"/>
</dbReference>
<reference evidence="9 10" key="1">
    <citation type="submission" date="2017-03" db="EMBL/GenBank/DDBJ databases">
        <title>Complete genome sequence of the novel DNRA strain Pseudomonas sp. S-6-2 isolated from Chinese polluted river sediment. Journal of Biotechnology.</title>
        <authorList>
            <person name="Li J."/>
            <person name="Xiang F."/>
            <person name="Wang L."/>
            <person name="Xi L."/>
            <person name="Liu J."/>
        </authorList>
    </citation>
    <scope>NUCLEOTIDE SEQUENCE [LARGE SCALE GENOMIC DNA]</scope>
    <source>
        <strain evidence="9 10">S-6-2</strain>
    </source>
</reference>
<dbReference type="SMART" id="SM00091">
    <property type="entry name" value="PAS"/>
    <property type="match status" value="1"/>
</dbReference>
<dbReference type="SUPFAM" id="SSF53850">
    <property type="entry name" value="Periplasmic binding protein-like II"/>
    <property type="match status" value="1"/>
</dbReference>
<dbReference type="Gene3D" id="3.20.20.450">
    <property type="entry name" value="EAL domain"/>
    <property type="match status" value="1"/>
</dbReference>
<dbReference type="KEGG" id="ppha:BVH74_13310"/>
<dbReference type="PROSITE" id="PS50887">
    <property type="entry name" value="GGDEF"/>
    <property type="match status" value="1"/>
</dbReference>
<dbReference type="CDD" id="cd01948">
    <property type="entry name" value="EAL"/>
    <property type="match status" value="1"/>
</dbReference>
<dbReference type="SMART" id="SM00267">
    <property type="entry name" value="GGDEF"/>
    <property type="match status" value="1"/>
</dbReference>
<name>A0A1V0B6V3_9GAMM</name>
<dbReference type="InterPro" id="IPR052155">
    <property type="entry name" value="Biofilm_reg_signaling"/>
</dbReference>
<dbReference type="Pfam" id="PF00497">
    <property type="entry name" value="SBP_bac_3"/>
    <property type="match status" value="1"/>
</dbReference>
<evidence type="ECO:0000256" key="1">
    <source>
        <dbReference type="ARBA" id="ARBA00012282"/>
    </source>
</evidence>
<dbReference type="Proteomes" id="UP000243488">
    <property type="component" value="Chromosome"/>
</dbReference>
<evidence type="ECO:0000259" key="7">
    <source>
        <dbReference type="PROSITE" id="PS50883"/>
    </source>
</evidence>
<dbReference type="NCBIfam" id="TIGR00229">
    <property type="entry name" value="sensory_box"/>
    <property type="match status" value="1"/>
</dbReference>
<feature type="domain" description="PAS" evidence="5">
    <location>
        <begin position="297"/>
        <end position="367"/>
    </location>
</feature>
<dbReference type="Pfam" id="PF08448">
    <property type="entry name" value="PAS_4"/>
    <property type="match status" value="1"/>
</dbReference>
<dbReference type="PROSITE" id="PS50883">
    <property type="entry name" value="EAL"/>
    <property type="match status" value="1"/>
</dbReference>
<dbReference type="Pfam" id="PF00990">
    <property type="entry name" value="GGDEF"/>
    <property type="match status" value="1"/>
</dbReference>
<dbReference type="Gene3D" id="3.40.190.10">
    <property type="entry name" value="Periplasmic binding protein-like II"/>
    <property type="match status" value="2"/>
</dbReference>
<dbReference type="InterPro" id="IPR001638">
    <property type="entry name" value="Solute-binding_3/MltF_N"/>
</dbReference>
<dbReference type="InterPro" id="IPR013656">
    <property type="entry name" value="PAS_4"/>
</dbReference>
<keyword evidence="4" id="KW-0472">Membrane</keyword>
<feature type="domain" description="EAL" evidence="7">
    <location>
        <begin position="601"/>
        <end position="855"/>
    </location>
</feature>
<dbReference type="Pfam" id="PF00563">
    <property type="entry name" value="EAL"/>
    <property type="match status" value="1"/>
</dbReference>
<evidence type="ECO:0000313" key="10">
    <source>
        <dbReference type="Proteomes" id="UP000243488"/>
    </source>
</evidence>
<feature type="transmembrane region" description="Helical" evidence="4">
    <location>
        <begin position="262"/>
        <end position="283"/>
    </location>
</feature>
<dbReference type="InterPro" id="IPR035965">
    <property type="entry name" value="PAS-like_dom_sf"/>
</dbReference>
<evidence type="ECO:0000313" key="9">
    <source>
        <dbReference type="EMBL" id="AQZ95666.1"/>
    </source>
</evidence>
<dbReference type="InterPro" id="IPR001633">
    <property type="entry name" value="EAL_dom"/>
</dbReference>
<dbReference type="CDD" id="cd00130">
    <property type="entry name" value="PAS"/>
    <property type="match status" value="1"/>
</dbReference>
<dbReference type="InterPro" id="IPR029787">
    <property type="entry name" value="Nucleotide_cyclase"/>
</dbReference>
<dbReference type="InterPro" id="IPR043128">
    <property type="entry name" value="Rev_trsase/Diguanyl_cyclase"/>
</dbReference>
<evidence type="ECO:0000259" key="8">
    <source>
        <dbReference type="PROSITE" id="PS50887"/>
    </source>
</evidence>
<accession>A0A1V0B6V3</accession>
<evidence type="ECO:0000256" key="4">
    <source>
        <dbReference type="SAM" id="Phobius"/>
    </source>
</evidence>
<dbReference type="STRING" id="1931241.BVH74_13310"/>
<evidence type="ECO:0000256" key="2">
    <source>
        <dbReference type="ARBA" id="ARBA00022636"/>
    </source>
</evidence>
<dbReference type="Gene3D" id="3.30.450.20">
    <property type="entry name" value="PAS domain"/>
    <property type="match status" value="1"/>
</dbReference>
<dbReference type="SMART" id="SM00052">
    <property type="entry name" value="EAL"/>
    <property type="match status" value="1"/>
</dbReference>
<dbReference type="SUPFAM" id="SSF141868">
    <property type="entry name" value="EAL domain-like"/>
    <property type="match status" value="1"/>
</dbReference>
<keyword evidence="4" id="KW-1133">Transmembrane helix</keyword>
<dbReference type="EMBL" id="CP020100">
    <property type="protein sequence ID" value="AQZ95666.1"/>
    <property type="molecule type" value="Genomic_DNA"/>
</dbReference>
<proteinExistence type="predicted"/>
<feature type="domain" description="GGDEF" evidence="8">
    <location>
        <begin position="455"/>
        <end position="592"/>
    </location>
</feature>
<evidence type="ECO:0000259" key="6">
    <source>
        <dbReference type="PROSITE" id="PS50113"/>
    </source>
</evidence>
<keyword evidence="4" id="KW-0812">Transmembrane</keyword>
<dbReference type="PROSITE" id="PS50113">
    <property type="entry name" value="PAC"/>
    <property type="match status" value="1"/>
</dbReference>
<dbReference type="InterPro" id="IPR035919">
    <property type="entry name" value="EAL_sf"/>
</dbReference>
<dbReference type="SMART" id="SM00062">
    <property type="entry name" value="PBPb"/>
    <property type="match status" value="1"/>
</dbReference>
<gene>
    <name evidence="9" type="ORF">BVH74_13310</name>
</gene>
<dbReference type="PANTHER" id="PTHR44757">
    <property type="entry name" value="DIGUANYLATE CYCLASE DGCP"/>
    <property type="match status" value="1"/>
</dbReference>
<dbReference type="GO" id="GO:0071111">
    <property type="term" value="F:cyclic-guanylate-specific phosphodiesterase activity"/>
    <property type="evidence" value="ECO:0007669"/>
    <property type="project" value="UniProtKB-EC"/>
</dbReference>
<feature type="domain" description="PAC" evidence="6">
    <location>
        <begin position="371"/>
        <end position="423"/>
    </location>
</feature>
<dbReference type="InterPro" id="IPR000700">
    <property type="entry name" value="PAS-assoc_C"/>
</dbReference>